<dbReference type="Gene3D" id="2.60.120.650">
    <property type="entry name" value="Cupin"/>
    <property type="match status" value="1"/>
</dbReference>
<dbReference type="EMBL" id="JAUTDP010000002">
    <property type="protein sequence ID" value="KAK3401891.1"/>
    <property type="molecule type" value="Genomic_DNA"/>
</dbReference>
<accession>A0AAE0PL58</accession>
<sequence>MMLRGGSVVLTTRPTRLLTSTRPLRQPLLNQDARRTLKTVAEVVAPISIEDFRRDAFQAQKPLLIRSVTSEAPTTTPNLPALTKWFTTSPTTGKASLTPYLDNFHSTILQYELSSPSSAQFSEFISWLESSSHSASENENEETQSRLALSHLLKTYTTSPSSSEFLTLPLPLHLLLLAHQYNTSLPSSSLPLTNIYITQTPLPHLPLPLQADLPPPSLVTSTGRGDIYSSSIWLGLQPTFTPWHRDPNPNLFCQLCGTKTVRLMPPKRGEALFRRAMTLALSSGAGTGSGSGGMNSRMRGEEMMRGVQKRVLEEVVWGSGDTRDGMEGLEDVTEKMYEVEVRKGDMLFMPLGWWHSVKSVGEEGGINGSVNWWFR</sequence>
<name>A0AAE0PL58_SORBR</name>
<comment type="caution">
    <text evidence="2">The sequence shown here is derived from an EMBL/GenBank/DDBJ whole genome shotgun (WGS) entry which is preliminary data.</text>
</comment>
<dbReference type="PANTHER" id="PTHR12461">
    <property type="entry name" value="HYPOXIA-INDUCIBLE FACTOR 1 ALPHA INHIBITOR-RELATED"/>
    <property type="match status" value="1"/>
</dbReference>
<evidence type="ECO:0000313" key="2">
    <source>
        <dbReference type="EMBL" id="KAK3401891.1"/>
    </source>
</evidence>
<evidence type="ECO:0000313" key="3">
    <source>
        <dbReference type="Proteomes" id="UP001281003"/>
    </source>
</evidence>
<feature type="domain" description="JmjC" evidence="1">
    <location>
        <begin position="187"/>
        <end position="375"/>
    </location>
</feature>
<evidence type="ECO:0000259" key="1">
    <source>
        <dbReference type="PROSITE" id="PS51184"/>
    </source>
</evidence>
<reference evidence="2" key="1">
    <citation type="journal article" date="2023" name="Mol. Phylogenet. Evol.">
        <title>Genome-scale phylogeny and comparative genomics of the fungal order Sordariales.</title>
        <authorList>
            <person name="Hensen N."/>
            <person name="Bonometti L."/>
            <person name="Westerberg I."/>
            <person name="Brannstrom I.O."/>
            <person name="Guillou S."/>
            <person name="Cros-Aarteil S."/>
            <person name="Calhoun S."/>
            <person name="Haridas S."/>
            <person name="Kuo A."/>
            <person name="Mondo S."/>
            <person name="Pangilinan J."/>
            <person name="Riley R."/>
            <person name="LaButti K."/>
            <person name="Andreopoulos B."/>
            <person name="Lipzen A."/>
            <person name="Chen C."/>
            <person name="Yan M."/>
            <person name="Daum C."/>
            <person name="Ng V."/>
            <person name="Clum A."/>
            <person name="Steindorff A."/>
            <person name="Ohm R.A."/>
            <person name="Martin F."/>
            <person name="Silar P."/>
            <person name="Natvig D.O."/>
            <person name="Lalanne C."/>
            <person name="Gautier V."/>
            <person name="Ament-Velasquez S.L."/>
            <person name="Kruys A."/>
            <person name="Hutchinson M.I."/>
            <person name="Powell A.J."/>
            <person name="Barry K."/>
            <person name="Miller A.N."/>
            <person name="Grigoriev I.V."/>
            <person name="Debuchy R."/>
            <person name="Gladieux P."/>
            <person name="Hiltunen Thoren M."/>
            <person name="Johannesson H."/>
        </authorList>
    </citation>
    <scope>NUCLEOTIDE SEQUENCE</scope>
    <source>
        <strain evidence="2">FGSC 1904</strain>
    </source>
</reference>
<organism evidence="2 3">
    <name type="scientific">Sordaria brevicollis</name>
    <dbReference type="NCBI Taxonomy" id="83679"/>
    <lineage>
        <taxon>Eukaryota</taxon>
        <taxon>Fungi</taxon>
        <taxon>Dikarya</taxon>
        <taxon>Ascomycota</taxon>
        <taxon>Pezizomycotina</taxon>
        <taxon>Sordariomycetes</taxon>
        <taxon>Sordariomycetidae</taxon>
        <taxon>Sordariales</taxon>
        <taxon>Sordariaceae</taxon>
        <taxon>Sordaria</taxon>
    </lineage>
</organism>
<dbReference type="PANTHER" id="PTHR12461:SF105">
    <property type="entry name" value="HYPOXIA-INDUCIBLE FACTOR 1-ALPHA INHIBITOR"/>
    <property type="match status" value="1"/>
</dbReference>
<dbReference type="PROSITE" id="PS51184">
    <property type="entry name" value="JMJC"/>
    <property type="match status" value="1"/>
</dbReference>
<dbReference type="SUPFAM" id="SSF51197">
    <property type="entry name" value="Clavaminate synthase-like"/>
    <property type="match status" value="1"/>
</dbReference>
<dbReference type="InterPro" id="IPR003347">
    <property type="entry name" value="JmjC_dom"/>
</dbReference>
<keyword evidence="3" id="KW-1185">Reference proteome</keyword>
<dbReference type="AlphaFoldDB" id="A0AAE0PL58"/>
<reference evidence="2" key="2">
    <citation type="submission" date="2023-07" db="EMBL/GenBank/DDBJ databases">
        <authorList>
            <consortium name="Lawrence Berkeley National Laboratory"/>
            <person name="Haridas S."/>
            <person name="Hensen N."/>
            <person name="Bonometti L."/>
            <person name="Westerberg I."/>
            <person name="Brannstrom I.O."/>
            <person name="Guillou S."/>
            <person name="Cros-Aarteil S."/>
            <person name="Calhoun S."/>
            <person name="Kuo A."/>
            <person name="Mondo S."/>
            <person name="Pangilinan J."/>
            <person name="Riley R."/>
            <person name="LaButti K."/>
            <person name="Andreopoulos B."/>
            <person name="Lipzen A."/>
            <person name="Chen C."/>
            <person name="Yanf M."/>
            <person name="Daum C."/>
            <person name="Ng V."/>
            <person name="Clum A."/>
            <person name="Steindorff A."/>
            <person name="Ohm R."/>
            <person name="Martin F."/>
            <person name="Silar P."/>
            <person name="Natvig D."/>
            <person name="Lalanne C."/>
            <person name="Gautier V."/>
            <person name="Ament-velasquez S.L."/>
            <person name="Kruys A."/>
            <person name="Hutchinson M.I."/>
            <person name="Powell A.J."/>
            <person name="Barry K."/>
            <person name="Miller A.N."/>
            <person name="Grigoriev I.V."/>
            <person name="Debuchy R."/>
            <person name="Gladieux P."/>
            <person name="Thoren M.H."/>
            <person name="Johannesson H."/>
        </authorList>
    </citation>
    <scope>NUCLEOTIDE SEQUENCE</scope>
    <source>
        <strain evidence="2">FGSC 1904</strain>
    </source>
</reference>
<protein>
    <recommendedName>
        <fullName evidence="1">JmjC domain-containing protein</fullName>
    </recommendedName>
</protein>
<dbReference type="Pfam" id="PF13621">
    <property type="entry name" value="Cupin_8"/>
    <property type="match status" value="1"/>
</dbReference>
<gene>
    <name evidence="2" type="ORF">B0T20DRAFT_125687</name>
</gene>
<dbReference type="Proteomes" id="UP001281003">
    <property type="component" value="Unassembled WGS sequence"/>
</dbReference>
<dbReference type="InterPro" id="IPR041667">
    <property type="entry name" value="Cupin_8"/>
</dbReference>
<proteinExistence type="predicted"/>